<comment type="caution">
    <text evidence="3">The sequence shown here is derived from an EMBL/GenBank/DDBJ whole genome shotgun (WGS) entry which is preliminary data.</text>
</comment>
<keyword evidence="2" id="KW-1133">Transmembrane helix</keyword>
<evidence type="ECO:0000256" key="2">
    <source>
        <dbReference type="SAM" id="Phobius"/>
    </source>
</evidence>
<evidence type="ECO:0000313" key="4">
    <source>
        <dbReference type="Proteomes" id="UP001390339"/>
    </source>
</evidence>
<dbReference type="PANTHER" id="PTHR46007">
    <property type="entry name" value="MEDIATOR OF RNA POLYMERASE II TRANSCRIPTION SUBUNIT 12"/>
    <property type="match status" value="1"/>
</dbReference>
<feature type="region of interest" description="Disordered" evidence="1">
    <location>
        <begin position="387"/>
        <end position="444"/>
    </location>
</feature>
<dbReference type="EMBL" id="JAPCWZ010000006">
    <property type="protein sequence ID" value="KAK8860001.1"/>
    <property type="molecule type" value="Genomic_DNA"/>
</dbReference>
<sequence length="461" mass="51406">MRRPTADPPVRCMPPIGLSPAPSFRIRHAHHAATPAAHGACHHKAAVSFCPRQYKTYLKQLFPLLDNTKPAAAAMSAGQAIPTAVASAVAADHDGGENISHVSPTTSSTTVHNHNNHNHSQHYGPPPTTSSTTTYTPSQSQKQPLQQPQSQLQPQYFAQLPRQQQLQHLQNEQQQMISTLETGTSHVPMHLPELPQVGSDRAWVIVKIVFRAICLVIGLGLLAICGYSWMRLLDRGGLSAALLPIGMFATGWNTSEFITMAVRWRRDQRNPNRTSRRPRGLPPKAHVGCELLLTLGGVVGFVWQAIFSLHPRYPPPPDGIGAMVLLMFLGMFEFVLFVRSCVEVDRRKKDRRIQQLVIALQIQQQQNLQIHQQQQQQQQRQQQLQQEQQLKQQAAMSSAPPSETAPSSWGQAPTETMSEYDRELRELNTKYFGPMPEPPEDPRDLQKVLIIAPHLRGIVGS</sequence>
<feature type="transmembrane region" description="Helical" evidence="2">
    <location>
        <begin position="208"/>
        <end position="229"/>
    </location>
</feature>
<protein>
    <submittedName>
        <fullName evidence="3">Uncharacterized protein</fullName>
    </submittedName>
</protein>
<name>A0ABR2IAN9_9PEZI</name>
<feature type="transmembrane region" description="Helical" evidence="2">
    <location>
        <begin position="319"/>
        <end position="342"/>
    </location>
</feature>
<keyword evidence="2" id="KW-0812">Transmembrane</keyword>
<dbReference type="Proteomes" id="UP001390339">
    <property type="component" value="Unassembled WGS sequence"/>
</dbReference>
<dbReference type="PANTHER" id="PTHR46007:SF8">
    <property type="entry name" value="C2H2-TYPE DOMAIN-CONTAINING PROTEIN"/>
    <property type="match status" value="1"/>
</dbReference>
<feature type="transmembrane region" description="Helical" evidence="2">
    <location>
        <begin position="285"/>
        <end position="307"/>
    </location>
</feature>
<keyword evidence="4" id="KW-1185">Reference proteome</keyword>
<feature type="compositionally biased region" description="Low complexity" evidence="1">
    <location>
        <begin position="387"/>
        <end position="408"/>
    </location>
</feature>
<feature type="compositionally biased region" description="Basic and acidic residues" evidence="1">
    <location>
        <begin position="419"/>
        <end position="428"/>
    </location>
</feature>
<feature type="transmembrane region" description="Helical" evidence="2">
    <location>
        <begin position="241"/>
        <end position="264"/>
    </location>
</feature>
<feature type="compositionally biased region" description="Low complexity" evidence="1">
    <location>
        <begin position="129"/>
        <end position="151"/>
    </location>
</feature>
<proteinExistence type="predicted"/>
<gene>
    <name evidence="3" type="ORF">PGQ11_010735</name>
</gene>
<keyword evidence="2" id="KW-0472">Membrane</keyword>
<accession>A0ABR2IAN9</accession>
<organism evidence="3 4">
    <name type="scientific">Apiospora arundinis</name>
    <dbReference type="NCBI Taxonomy" id="335852"/>
    <lineage>
        <taxon>Eukaryota</taxon>
        <taxon>Fungi</taxon>
        <taxon>Dikarya</taxon>
        <taxon>Ascomycota</taxon>
        <taxon>Pezizomycotina</taxon>
        <taxon>Sordariomycetes</taxon>
        <taxon>Xylariomycetidae</taxon>
        <taxon>Amphisphaeriales</taxon>
        <taxon>Apiosporaceae</taxon>
        <taxon>Apiospora</taxon>
    </lineage>
</organism>
<reference evidence="3 4" key="1">
    <citation type="journal article" date="2024" name="IMA Fungus">
        <title>Apiospora arundinis, a panoply of carbohydrate-active enzymes and secondary metabolites.</title>
        <authorList>
            <person name="Sorensen T."/>
            <person name="Petersen C."/>
            <person name="Muurmann A.T."/>
            <person name="Christiansen J.V."/>
            <person name="Brundto M.L."/>
            <person name="Overgaard C.K."/>
            <person name="Boysen A.T."/>
            <person name="Wollenberg R.D."/>
            <person name="Larsen T.O."/>
            <person name="Sorensen J.L."/>
            <person name="Nielsen K.L."/>
            <person name="Sondergaard T.E."/>
        </authorList>
    </citation>
    <scope>NUCLEOTIDE SEQUENCE [LARGE SCALE GENOMIC DNA]</scope>
    <source>
        <strain evidence="3 4">AAU 773</strain>
    </source>
</reference>
<feature type="region of interest" description="Disordered" evidence="1">
    <location>
        <begin position="95"/>
        <end position="151"/>
    </location>
</feature>
<evidence type="ECO:0000256" key="1">
    <source>
        <dbReference type="SAM" id="MobiDB-lite"/>
    </source>
</evidence>
<feature type="compositionally biased region" description="Low complexity" evidence="1">
    <location>
        <begin position="100"/>
        <end position="113"/>
    </location>
</feature>
<evidence type="ECO:0000313" key="3">
    <source>
        <dbReference type="EMBL" id="KAK8860001.1"/>
    </source>
</evidence>
<dbReference type="InterPro" id="IPR051647">
    <property type="entry name" value="Mediator_comp_sub12"/>
</dbReference>